<dbReference type="HOGENOM" id="CLU_077089_0_0_5"/>
<dbReference type="InterPro" id="IPR023375">
    <property type="entry name" value="ADC_dom_sf"/>
</dbReference>
<protein>
    <recommendedName>
        <fullName evidence="3">Acetoacetate decarboxylase</fullName>
    </recommendedName>
</protein>
<evidence type="ECO:0000313" key="2">
    <source>
        <dbReference type="Proteomes" id="UP000001095"/>
    </source>
</evidence>
<dbReference type="PATRIC" id="fig|883079.3.peg.4261"/>
<evidence type="ECO:0000313" key="1">
    <source>
        <dbReference type="EMBL" id="EKS31954.1"/>
    </source>
</evidence>
<dbReference type="RefSeq" id="WP_002715041.1">
    <property type="nucleotide sequence ID" value="NZ_KB375281.1"/>
</dbReference>
<dbReference type="InterPro" id="IPR010451">
    <property type="entry name" value="Acetoacetate_decarboxylase"/>
</dbReference>
<dbReference type="Proteomes" id="UP000001095">
    <property type="component" value="Unassembled WGS sequence"/>
</dbReference>
<dbReference type="Gene3D" id="2.40.400.10">
    <property type="entry name" value="Acetoacetate decarboxylase-like"/>
    <property type="match status" value="1"/>
</dbReference>
<dbReference type="GO" id="GO:0016829">
    <property type="term" value="F:lyase activity"/>
    <property type="evidence" value="ECO:0007669"/>
    <property type="project" value="InterPro"/>
</dbReference>
<dbReference type="SUPFAM" id="SSF160104">
    <property type="entry name" value="Acetoacetate decarboxylase-like"/>
    <property type="match status" value="1"/>
</dbReference>
<accession>K8NTZ1</accession>
<dbReference type="Pfam" id="PF06314">
    <property type="entry name" value="ADC"/>
    <property type="match status" value="1"/>
</dbReference>
<proteinExistence type="predicted"/>
<dbReference type="AlphaFoldDB" id="K8NTZ1"/>
<reference evidence="1 2" key="1">
    <citation type="submission" date="2012-04" db="EMBL/GenBank/DDBJ databases">
        <title>The Genome Sequence of Afipia clevelandensis ATCC 49720.</title>
        <authorList>
            <consortium name="The Broad Institute Genome Sequencing Platform"/>
            <person name="Earl A."/>
            <person name="Ward D."/>
            <person name="Feldgarden M."/>
            <person name="Gevers D."/>
            <person name="Huys G."/>
            <person name="Walker B."/>
            <person name="Young S.K."/>
            <person name="Zeng Q."/>
            <person name="Gargeya S."/>
            <person name="Fitzgerald M."/>
            <person name="Haas B."/>
            <person name="Abouelleil A."/>
            <person name="Alvarado L."/>
            <person name="Arachchi H.M."/>
            <person name="Berlin A."/>
            <person name="Chapman S.B."/>
            <person name="Goldberg J."/>
            <person name="Griggs A."/>
            <person name="Gujja S."/>
            <person name="Hansen M."/>
            <person name="Howarth C."/>
            <person name="Imamovic A."/>
            <person name="Larimer J."/>
            <person name="McCowen C."/>
            <person name="Montmayeur A."/>
            <person name="Murphy C."/>
            <person name="Neiman D."/>
            <person name="Pearson M."/>
            <person name="Priest M."/>
            <person name="Roberts A."/>
            <person name="Saif S."/>
            <person name="Shea T."/>
            <person name="Sisk P."/>
            <person name="Sykes S."/>
            <person name="Wortman J."/>
            <person name="Nusbaum C."/>
            <person name="Birren B."/>
        </authorList>
    </citation>
    <scope>NUCLEOTIDE SEQUENCE [LARGE SCALE GENOMIC DNA]</scope>
    <source>
        <strain evidence="1 2">ATCC 49720</strain>
    </source>
</reference>
<dbReference type="EMBL" id="AGWY01000018">
    <property type="protein sequence ID" value="EKS31954.1"/>
    <property type="molecule type" value="Genomic_DNA"/>
</dbReference>
<dbReference type="OrthoDB" id="1633687at2"/>
<name>K8NTZ1_9BRAD</name>
<evidence type="ECO:0008006" key="3">
    <source>
        <dbReference type="Google" id="ProtNLM"/>
    </source>
</evidence>
<organism evidence="1 2">
    <name type="scientific">Afipia clevelandensis ATCC 49720</name>
    <dbReference type="NCBI Taxonomy" id="883079"/>
    <lineage>
        <taxon>Bacteria</taxon>
        <taxon>Pseudomonadati</taxon>
        <taxon>Pseudomonadota</taxon>
        <taxon>Alphaproteobacteria</taxon>
        <taxon>Hyphomicrobiales</taxon>
        <taxon>Nitrobacteraceae</taxon>
        <taxon>Afipia</taxon>
    </lineage>
</organism>
<gene>
    <name evidence="1" type="ORF">HMPREF9696_04175</name>
</gene>
<keyword evidence="2" id="KW-1185">Reference proteome</keyword>
<dbReference type="NCBIfam" id="NF002614">
    <property type="entry name" value="PRK02265.1"/>
    <property type="match status" value="1"/>
</dbReference>
<comment type="caution">
    <text evidence="1">The sequence shown here is derived from an EMBL/GenBank/DDBJ whole genome shotgun (WGS) entry which is preliminary data.</text>
</comment>
<sequence>MKEKDVVKQLTTPIGAPAFPRGPFRFNNREYFNILYRTDIEALRAVVPEPLEIDEPLVRWEIMRMPDTSGLGDYTECGQAIQVRLGEEKGEYLHAMYLDNAPALASGREISAYPKVFGKPRLYVDSDTLVGTMDYGTLRVAQATMGYKHRAMDLEEAKREICVPTFMLKILWTYDSPKPAGEPRICELLRTEITDITVKGAWIGPARLELFAHALAPMADFPVREIIGASHILTDLTLARAKPCYNYLDKPTKAASGERHATVS</sequence>